<reference evidence="2 3" key="1">
    <citation type="submission" date="2017-04" db="EMBL/GenBank/DDBJ databases">
        <authorList>
            <person name="Afonso C.L."/>
            <person name="Miller P.J."/>
            <person name="Scott M.A."/>
            <person name="Spackman E."/>
            <person name="Goraichik I."/>
            <person name="Dimitrov K.M."/>
            <person name="Suarez D.L."/>
            <person name="Swayne D.E."/>
        </authorList>
    </citation>
    <scope>NUCLEOTIDE SEQUENCE [LARGE SCALE GENOMIC DNA]</scope>
    <source>
        <strain evidence="2 3">USBA 355</strain>
    </source>
</reference>
<dbReference type="Proteomes" id="UP000192917">
    <property type="component" value="Unassembled WGS sequence"/>
</dbReference>
<protein>
    <submittedName>
        <fullName evidence="2">Uncharacterized protein</fullName>
    </submittedName>
</protein>
<accession>A0A1Y6CPG0</accession>
<evidence type="ECO:0000313" key="2">
    <source>
        <dbReference type="EMBL" id="SMF79016.1"/>
    </source>
</evidence>
<gene>
    <name evidence="2" type="ORF">SAMN05428998_13938</name>
</gene>
<feature type="region of interest" description="Disordered" evidence="1">
    <location>
        <begin position="38"/>
        <end position="63"/>
    </location>
</feature>
<keyword evidence="3" id="KW-1185">Reference proteome</keyword>
<proteinExistence type="predicted"/>
<organism evidence="2 3">
    <name type="scientific">Tistlia consotensis USBA 355</name>
    <dbReference type="NCBI Taxonomy" id="560819"/>
    <lineage>
        <taxon>Bacteria</taxon>
        <taxon>Pseudomonadati</taxon>
        <taxon>Pseudomonadota</taxon>
        <taxon>Alphaproteobacteria</taxon>
        <taxon>Rhodospirillales</taxon>
        <taxon>Rhodovibrionaceae</taxon>
        <taxon>Tistlia</taxon>
    </lineage>
</organism>
<name>A0A1Y6CPG0_9PROT</name>
<evidence type="ECO:0000256" key="1">
    <source>
        <dbReference type="SAM" id="MobiDB-lite"/>
    </source>
</evidence>
<dbReference type="EMBL" id="FWZX01000039">
    <property type="protein sequence ID" value="SMF79016.1"/>
    <property type="molecule type" value="Genomic_DNA"/>
</dbReference>
<dbReference type="RefSeq" id="WP_085126285.1">
    <property type="nucleotide sequence ID" value="NZ_FWZX01000039.1"/>
</dbReference>
<sequence>MSLSSEADYRRAMRELSAIEGRPLSVGEARRKAELEGAIAAYSEQPGRPDRRKGRPPGKEDAN</sequence>
<dbReference type="AlphaFoldDB" id="A0A1Y6CPG0"/>
<dbReference type="STRING" id="560819.SAMN05428998_13938"/>
<evidence type="ECO:0000313" key="3">
    <source>
        <dbReference type="Proteomes" id="UP000192917"/>
    </source>
</evidence>